<sequence length="177" mass="19071">MSRQSTLLRFFPKARAPGVGPAQAPSPPAAARRRGWACSEAAGDEAALAPGGGAAEMGQSGGVEAQGARKGRTKAARAPSVSCDYSPGDLVWAKMEGYPWWPCLVYNHPTEGTLVRAKGKSSRVHVQFFDDSPTRGWVSIKYLKPYKGKRCNLNIRKGNWREAVWSKGINTSAEVPV</sequence>
<accession>A0A8C3I5X1</accession>
<dbReference type="PROSITE" id="PS50812">
    <property type="entry name" value="PWWP"/>
    <property type="match status" value="1"/>
</dbReference>
<dbReference type="PANTHER" id="PTHR15999:SF2">
    <property type="entry name" value="ZINC FINGER CW-TYPE PWWP DOMAIN PROTEIN 1"/>
    <property type="match status" value="1"/>
</dbReference>
<organism evidence="3 4">
    <name type="scientific">Chrysemys picta bellii</name>
    <name type="common">Western painted turtle</name>
    <name type="synonym">Emys bellii</name>
    <dbReference type="NCBI Taxonomy" id="8478"/>
    <lineage>
        <taxon>Eukaryota</taxon>
        <taxon>Metazoa</taxon>
        <taxon>Chordata</taxon>
        <taxon>Craniata</taxon>
        <taxon>Vertebrata</taxon>
        <taxon>Euteleostomi</taxon>
        <taxon>Archelosauria</taxon>
        <taxon>Testudinata</taxon>
        <taxon>Testudines</taxon>
        <taxon>Cryptodira</taxon>
        <taxon>Durocryptodira</taxon>
        <taxon>Testudinoidea</taxon>
        <taxon>Emydidae</taxon>
        <taxon>Chrysemys</taxon>
    </lineage>
</organism>
<evidence type="ECO:0000313" key="4">
    <source>
        <dbReference type="Proteomes" id="UP000694380"/>
    </source>
</evidence>
<dbReference type="Pfam" id="PF00855">
    <property type="entry name" value="PWWP"/>
    <property type="match status" value="1"/>
</dbReference>
<evidence type="ECO:0000256" key="1">
    <source>
        <dbReference type="SAM" id="MobiDB-lite"/>
    </source>
</evidence>
<protein>
    <recommendedName>
        <fullName evidence="2">PWWP domain-containing protein</fullName>
    </recommendedName>
</protein>
<reference evidence="3" key="1">
    <citation type="submission" date="2025-08" db="UniProtKB">
        <authorList>
            <consortium name="Ensembl"/>
        </authorList>
    </citation>
    <scope>IDENTIFICATION</scope>
</reference>
<dbReference type="AlphaFoldDB" id="A0A8C3I5X1"/>
<reference evidence="3" key="2">
    <citation type="submission" date="2025-09" db="UniProtKB">
        <authorList>
            <consortium name="Ensembl"/>
        </authorList>
    </citation>
    <scope>IDENTIFICATION</scope>
</reference>
<dbReference type="Ensembl" id="ENSCPBT00000033588.1">
    <property type="protein sequence ID" value="ENSCPBP00000028532.1"/>
    <property type="gene ID" value="ENSCPBG00000020152.1"/>
</dbReference>
<proteinExistence type="predicted"/>
<dbReference type="GO" id="GO:0005634">
    <property type="term" value="C:nucleus"/>
    <property type="evidence" value="ECO:0007669"/>
    <property type="project" value="TreeGrafter"/>
</dbReference>
<keyword evidence="4" id="KW-1185">Reference proteome</keyword>
<feature type="region of interest" description="Disordered" evidence="1">
    <location>
        <begin position="12"/>
        <end position="81"/>
    </location>
</feature>
<dbReference type="PANTHER" id="PTHR15999">
    <property type="entry name" value="ZINC FINGER CW-TYPE PWWP DOMAIN PROTEIN 1"/>
    <property type="match status" value="1"/>
</dbReference>
<evidence type="ECO:0000259" key="2">
    <source>
        <dbReference type="PROSITE" id="PS50812"/>
    </source>
</evidence>
<dbReference type="Proteomes" id="UP000694380">
    <property type="component" value="Unplaced"/>
</dbReference>
<feature type="compositionally biased region" description="Low complexity" evidence="1">
    <location>
        <begin position="36"/>
        <end position="49"/>
    </location>
</feature>
<feature type="compositionally biased region" description="Gly residues" evidence="1">
    <location>
        <begin position="50"/>
        <end position="61"/>
    </location>
</feature>
<dbReference type="CDD" id="cd05837">
    <property type="entry name" value="PWWP_MSH6"/>
    <property type="match status" value="1"/>
</dbReference>
<dbReference type="Gene3D" id="2.30.30.140">
    <property type="match status" value="1"/>
</dbReference>
<dbReference type="SUPFAM" id="SSF63748">
    <property type="entry name" value="Tudor/PWWP/MBT"/>
    <property type="match status" value="1"/>
</dbReference>
<dbReference type="InterPro" id="IPR000313">
    <property type="entry name" value="PWWP_dom"/>
</dbReference>
<dbReference type="GeneTree" id="ENSGT00970000193722"/>
<feature type="domain" description="PWWP" evidence="2">
    <location>
        <begin position="87"/>
        <end position="149"/>
    </location>
</feature>
<dbReference type="InterPro" id="IPR042778">
    <property type="entry name" value="ZCWPW1/ZCWPW2"/>
</dbReference>
<evidence type="ECO:0000313" key="3">
    <source>
        <dbReference type="Ensembl" id="ENSCPBP00000028532.1"/>
    </source>
</evidence>
<name>A0A8C3I5X1_CHRPI</name>
<dbReference type="SMART" id="SM00293">
    <property type="entry name" value="PWWP"/>
    <property type="match status" value="1"/>
</dbReference>